<protein>
    <recommendedName>
        <fullName evidence="3">Nuclease SbcCD subunit C</fullName>
    </recommendedName>
</protein>
<dbReference type="InterPro" id="IPR027417">
    <property type="entry name" value="P-loop_NTPase"/>
</dbReference>
<reference evidence="6 7" key="1">
    <citation type="submission" date="2023-12" db="EMBL/GenBank/DDBJ databases">
        <authorList>
            <person name="Easwaran N."/>
            <person name="Lazarus H.P.S."/>
        </authorList>
    </citation>
    <scope>NUCLEOTIDE SEQUENCE [LARGE SCALE GENOMIC DNA]</scope>
    <source>
        <strain evidence="6 7">VIT-2023</strain>
    </source>
</reference>
<dbReference type="RefSeq" id="WP_075642725.1">
    <property type="nucleotide sequence ID" value="NZ_JBAWKY010000003.1"/>
</dbReference>
<dbReference type="InterPro" id="IPR041685">
    <property type="entry name" value="AAA_GajA/Old/RecF-like"/>
</dbReference>
<dbReference type="Gene3D" id="3.40.50.300">
    <property type="entry name" value="P-loop containing nucleotide triphosphate hydrolases"/>
    <property type="match status" value="2"/>
</dbReference>
<accession>A0ABU8EJF8</accession>
<evidence type="ECO:0000256" key="2">
    <source>
        <dbReference type="ARBA" id="ARBA00011322"/>
    </source>
</evidence>
<evidence type="ECO:0000259" key="5">
    <source>
        <dbReference type="Pfam" id="PF13175"/>
    </source>
</evidence>
<dbReference type="GeneID" id="90837611"/>
<comment type="similarity">
    <text evidence="1">Belongs to the SMC family. SbcC subfamily.</text>
</comment>
<evidence type="ECO:0000256" key="1">
    <source>
        <dbReference type="ARBA" id="ARBA00006930"/>
    </source>
</evidence>
<organism evidence="6 7">
    <name type="scientific">Exiguobacterium indicum</name>
    <dbReference type="NCBI Taxonomy" id="296995"/>
    <lineage>
        <taxon>Bacteria</taxon>
        <taxon>Bacillati</taxon>
        <taxon>Bacillota</taxon>
        <taxon>Bacilli</taxon>
        <taxon>Bacillales</taxon>
        <taxon>Bacillales Family XII. Incertae Sedis</taxon>
        <taxon>Exiguobacterium</taxon>
    </lineage>
</organism>
<evidence type="ECO:0000256" key="4">
    <source>
        <dbReference type="SAM" id="Coils"/>
    </source>
</evidence>
<keyword evidence="7" id="KW-1185">Reference proteome</keyword>
<feature type="domain" description="Endonuclease GajA/Old nuclease/RecF-like AAA" evidence="5">
    <location>
        <begin position="1"/>
        <end position="356"/>
    </location>
</feature>
<gene>
    <name evidence="6" type="primary">dndD</name>
    <name evidence="6" type="ORF">SZL87_11595</name>
</gene>
<keyword evidence="4" id="KW-0175">Coiled coil</keyword>
<evidence type="ECO:0000313" key="7">
    <source>
        <dbReference type="Proteomes" id="UP001387110"/>
    </source>
</evidence>
<evidence type="ECO:0000256" key="3">
    <source>
        <dbReference type="ARBA" id="ARBA00013368"/>
    </source>
</evidence>
<dbReference type="NCBIfam" id="TIGR03185">
    <property type="entry name" value="DNA_S_dndD"/>
    <property type="match status" value="1"/>
</dbReference>
<feature type="coiled-coil region" evidence="4">
    <location>
        <begin position="431"/>
        <end position="486"/>
    </location>
</feature>
<dbReference type="Proteomes" id="UP001387110">
    <property type="component" value="Unassembled WGS sequence"/>
</dbReference>
<dbReference type="PANTHER" id="PTHR32114:SF2">
    <property type="entry name" value="ABC TRANSPORTER ABCH.3"/>
    <property type="match status" value="1"/>
</dbReference>
<dbReference type="PANTHER" id="PTHR32114">
    <property type="entry name" value="ABC TRANSPORTER ABCH.3"/>
    <property type="match status" value="1"/>
</dbReference>
<evidence type="ECO:0000313" key="6">
    <source>
        <dbReference type="EMBL" id="MEI4463073.1"/>
    </source>
</evidence>
<feature type="coiled-coil region" evidence="4">
    <location>
        <begin position="236"/>
        <end position="302"/>
    </location>
</feature>
<proteinExistence type="inferred from homology"/>
<dbReference type="SUPFAM" id="SSF52540">
    <property type="entry name" value="P-loop containing nucleoside triphosphate hydrolases"/>
    <property type="match status" value="2"/>
</dbReference>
<dbReference type="InterPro" id="IPR017599">
    <property type="entry name" value="DNA_S_DndD"/>
</dbReference>
<comment type="caution">
    <text evidence="6">The sequence shown here is derived from an EMBL/GenBank/DDBJ whole genome shotgun (WGS) entry which is preliminary data.</text>
</comment>
<comment type="subunit">
    <text evidence="2">Heterodimer of SbcC and SbcD.</text>
</comment>
<sequence length="668" mass="77231">MKLKSLTLKNIGAYKQQTFDFSSKRSKQNVTLIGGKNGAGKTTFLSAMKLGLFGPLAYDMKTASSTYFKKIKGLMNHDELEKIEGLKISVPWFKIDLTFEQVESSVREEIRFVREWNFTETGGKEFFSIYKDGSSLPVSDEKRDLIFNRFCESLPPYLYDVCLFDGEEINRIIQQDELSNHLERLIKSALKLEVPVLLEDTINRVISDETKSTIDTNKQRKFEDLKGKLNHFIQEDDRLQKRYDELSIDLEELKLTMNAQKSELKSFGGLLKEEEDQLKSQLNELERKKKENKTSVQDLINGSLPFLLNRDLIGTVREQLKGEKLIESIDDVKRELLEELASELSNRISTSPKELEQALEDSLVSIQPKGQATIHRASFSEKAQIESLFEMTKGIDLSYYKQKISDQQEMDEEIKLIKQKLTVQSDSVEDFMGMLTQLEQLQANIAEKNQELKTTTKQWGSVQEERMKLQEEFEQLREEIDREANQSSSVMHNATAMRALLLEFQNQQQQKGIQLIEKQALKMINRLFRKRGYLHRLVINSETYEVTLYAEDQKRIPQSTLSAGEKQLLLMSLVWAVFDVSGNKLPFIFDTLLGRLDVKHRENLLTELIPAFGEQVLILSTDSEVTEANYNLLKPFINKEYSLNFDTAERSIKVVPSYFRFNETEKIS</sequence>
<name>A0ABU8EJF8_9BACL</name>
<dbReference type="EMBL" id="JBAWKY010000003">
    <property type="protein sequence ID" value="MEI4463073.1"/>
    <property type="molecule type" value="Genomic_DNA"/>
</dbReference>
<dbReference type="Pfam" id="PF13175">
    <property type="entry name" value="AAA_15"/>
    <property type="match status" value="1"/>
</dbReference>